<gene>
    <name evidence="1" type="ORF">CK203_029176</name>
</gene>
<reference evidence="1 2" key="1">
    <citation type="journal article" date="2018" name="PLoS Genet.">
        <title>Population sequencing reveals clonal diversity and ancestral inbreeding in the grapevine cultivar Chardonnay.</title>
        <authorList>
            <person name="Roach M.J."/>
            <person name="Johnson D.L."/>
            <person name="Bohlmann J."/>
            <person name="van Vuuren H.J."/>
            <person name="Jones S.J."/>
            <person name="Pretorius I.S."/>
            <person name="Schmidt S.A."/>
            <person name="Borneman A.R."/>
        </authorList>
    </citation>
    <scope>NUCLEOTIDE SEQUENCE [LARGE SCALE GENOMIC DNA]</scope>
    <source>
        <strain evidence="2">cv. Chardonnay</strain>
        <tissue evidence="1">Leaf</tissue>
    </source>
</reference>
<protein>
    <submittedName>
        <fullName evidence="1">Uncharacterized protein</fullName>
    </submittedName>
</protein>
<sequence>MGKYGEDRGGWCSCEVRGGYGVGLWKAIRKLWHLIHSRLSFVVGNGQRDVWNVSKGWGSWSPCFIRPFNDWEVDEVERLLLWLGGKRVNLVEEDGVLWPPTKSAKNKLLCFGGLVGKSFNFGPNLEEGLGFSK</sequence>
<proteinExistence type="predicted"/>
<evidence type="ECO:0000313" key="2">
    <source>
        <dbReference type="Proteomes" id="UP000288805"/>
    </source>
</evidence>
<evidence type="ECO:0000313" key="1">
    <source>
        <dbReference type="EMBL" id="RVW99784.1"/>
    </source>
</evidence>
<dbReference type="AlphaFoldDB" id="A0A438ISU3"/>
<organism evidence="1 2">
    <name type="scientific">Vitis vinifera</name>
    <name type="common">Grape</name>
    <dbReference type="NCBI Taxonomy" id="29760"/>
    <lineage>
        <taxon>Eukaryota</taxon>
        <taxon>Viridiplantae</taxon>
        <taxon>Streptophyta</taxon>
        <taxon>Embryophyta</taxon>
        <taxon>Tracheophyta</taxon>
        <taxon>Spermatophyta</taxon>
        <taxon>Magnoliopsida</taxon>
        <taxon>eudicotyledons</taxon>
        <taxon>Gunneridae</taxon>
        <taxon>Pentapetalae</taxon>
        <taxon>rosids</taxon>
        <taxon>Vitales</taxon>
        <taxon>Vitaceae</taxon>
        <taxon>Viteae</taxon>
        <taxon>Vitis</taxon>
    </lineage>
</organism>
<dbReference type="EMBL" id="QGNW01000085">
    <property type="protein sequence ID" value="RVW99784.1"/>
    <property type="molecule type" value="Genomic_DNA"/>
</dbReference>
<accession>A0A438ISU3</accession>
<comment type="caution">
    <text evidence="1">The sequence shown here is derived from an EMBL/GenBank/DDBJ whole genome shotgun (WGS) entry which is preliminary data.</text>
</comment>
<name>A0A438ISU3_VITVI</name>
<dbReference type="Proteomes" id="UP000288805">
    <property type="component" value="Unassembled WGS sequence"/>
</dbReference>